<dbReference type="SUPFAM" id="SSF47781">
    <property type="entry name" value="RuvA domain 2-like"/>
    <property type="match status" value="1"/>
</dbReference>
<accession>A0A839UPP4</accession>
<dbReference type="NCBIfam" id="TIGR00194">
    <property type="entry name" value="uvrC"/>
    <property type="match status" value="1"/>
</dbReference>
<evidence type="ECO:0000256" key="3">
    <source>
        <dbReference type="ARBA" id="ARBA00022769"/>
    </source>
</evidence>
<feature type="domain" description="GIY-YIG" evidence="9">
    <location>
        <begin position="35"/>
        <end position="113"/>
    </location>
</feature>
<dbReference type="SMART" id="SM00465">
    <property type="entry name" value="GIYc"/>
    <property type="match status" value="1"/>
</dbReference>
<dbReference type="InterPro" id="IPR047296">
    <property type="entry name" value="GIY-YIG_UvrC_Cho"/>
</dbReference>
<dbReference type="GO" id="GO:0006289">
    <property type="term" value="P:nucleotide-excision repair"/>
    <property type="evidence" value="ECO:0007669"/>
    <property type="project" value="UniProtKB-UniRule"/>
</dbReference>
<comment type="similarity">
    <text evidence="7">Belongs to the UvrC family.</text>
</comment>
<comment type="subunit">
    <text evidence="7">Interacts with UvrB in an incision complex.</text>
</comment>
<comment type="function">
    <text evidence="7">The UvrABC repair system catalyzes the recognition and processing of DNA lesions. UvrC both incises the 5' and 3' sides of the lesion. The N-terminal half is responsible for the 3' incision and the C-terminal half is responsible for the 5' incision.</text>
</comment>
<evidence type="ECO:0000313" key="12">
    <source>
        <dbReference type="Proteomes" id="UP000559987"/>
    </source>
</evidence>
<evidence type="ECO:0000259" key="10">
    <source>
        <dbReference type="PROSITE" id="PS50165"/>
    </source>
</evidence>
<evidence type="ECO:0000256" key="1">
    <source>
        <dbReference type="ARBA" id="ARBA00022490"/>
    </source>
</evidence>
<dbReference type="GO" id="GO:0009380">
    <property type="term" value="C:excinuclease repair complex"/>
    <property type="evidence" value="ECO:0007669"/>
    <property type="project" value="InterPro"/>
</dbReference>
<reference evidence="11 12" key="1">
    <citation type="submission" date="2020-08" db="EMBL/GenBank/DDBJ databases">
        <title>Genomic Encyclopedia of Type Strains, Phase III (KMG-III): the genomes of soil and plant-associated and newly described type strains.</title>
        <authorList>
            <person name="Whitman W."/>
        </authorList>
    </citation>
    <scope>NUCLEOTIDE SEQUENCE [LARGE SCALE GENOMIC DNA]</scope>
    <source>
        <strain evidence="11 12">CECT 8571</strain>
    </source>
</reference>
<dbReference type="InterPro" id="IPR000305">
    <property type="entry name" value="GIY-YIG_endonuc"/>
</dbReference>
<evidence type="ECO:0000313" key="11">
    <source>
        <dbReference type="EMBL" id="MBB3168459.1"/>
    </source>
</evidence>
<dbReference type="Gene3D" id="1.10.150.20">
    <property type="entry name" value="5' to 3' exonuclease, C-terminal subdomain"/>
    <property type="match status" value="1"/>
</dbReference>
<dbReference type="Gene3D" id="3.40.1440.10">
    <property type="entry name" value="GIY-YIG endonuclease"/>
    <property type="match status" value="1"/>
</dbReference>
<evidence type="ECO:0000256" key="5">
    <source>
        <dbReference type="ARBA" id="ARBA00023204"/>
    </source>
</evidence>
<protein>
    <recommendedName>
        <fullName evidence="7">UvrABC system protein C</fullName>
        <shortName evidence="7">Protein UvrC</shortName>
    </recommendedName>
    <alternativeName>
        <fullName evidence="7">Excinuclease ABC subunit C</fullName>
    </alternativeName>
</protein>
<dbReference type="SMART" id="SM00278">
    <property type="entry name" value="HhH1"/>
    <property type="match status" value="2"/>
</dbReference>
<dbReference type="GO" id="GO:0009432">
    <property type="term" value="P:SOS response"/>
    <property type="evidence" value="ECO:0007669"/>
    <property type="project" value="UniProtKB-UniRule"/>
</dbReference>
<dbReference type="PROSITE" id="PS50164">
    <property type="entry name" value="GIY_YIG"/>
    <property type="match status" value="1"/>
</dbReference>
<dbReference type="InterPro" id="IPR035901">
    <property type="entry name" value="GIY-YIG_endonuc_sf"/>
</dbReference>
<dbReference type="GO" id="GO:0003677">
    <property type="term" value="F:DNA binding"/>
    <property type="evidence" value="ECO:0007669"/>
    <property type="project" value="UniProtKB-UniRule"/>
</dbReference>
<dbReference type="GO" id="GO:0009381">
    <property type="term" value="F:excinuclease ABC activity"/>
    <property type="evidence" value="ECO:0007669"/>
    <property type="project" value="UniProtKB-UniRule"/>
</dbReference>
<keyword evidence="4 7" id="KW-0267">Excision nuclease</keyword>
<evidence type="ECO:0000256" key="6">
    <source>
        <dbReference type="ARBA" id="ARBA00023236"/>
    </source>
</evidence>
<sequence>MSDQGSAVSLDEQPKELEAEVTPFDSAGFVKSLPHTPGVYQMYGVDGHILYVGKAKNLKARVASYFRAQGLSAKTEALVRRIQSMQVTLTTTEVEALLLEQSLIKAQRPPYNILLRDDKSYPYIFISSRDEFPRIKVHRGLKKKKGEYFGPFPGASAVHESINFLQKAFKLRTCEDSVFSNRSRPCLQYQIERCSGPCVKLISPENYRADLANAERFLRGKSTDLITELADQMESAAHSLDFERAAQLRDQIAALRSVQTESTVDNQSGDVDVVGLATEGERVCVHFLFVRQGRIQGSKSYYVKHHLGESESDLLMAFLAQWYLAGGDRDFPREIIVPWELASASLLSDAIGQAANHKVAVVWQVRSYRQSWQSLALSAAKQNLASDLAAKSSMVQRFEALQAILHFDETPERLECFDISHSSGEKTVASCVVFNQEGPLKSDYRRFNIEGHTPGDDYAAMAQALTRRYSRVQSEGGRLPDLLIVDGGKGQLSIARDVLEELGLTQMRLLGVAKGTTRKAGFETLIDGTREFVLDSQHAALHLIQSIRDEAHRFAITGHKQRRDKARKVSKLEEIPGVGPRRRRELLRHFGGFQEIAGASAADLAKVPGISKKLADDIYTALH</sequence>
<dbReference type="InterPro" id="IPR001943">
    <property type="entry name" value="UVR_dom"/>
</dbReference>
<dbReference type="EMBL" id="JACHXZ010000002">
    <property type="protein sequence ID" value="MBB3168459.1"/>
    <property type="molecule type" value="Genomic_DNA"/>
</dbReference>
<keyword evidence="1 7" id="KW-0963">Cytoplasm</keyword>
<evidence type="ECO:0000256" key="4">
    <source>
        <dbReference type="ARBA" id="ARBA00022881"/>
    </source>
</evidence>
<feature type="domain" description="UvrC family homology region profile" evidence="10">
    <location>
        <begin position="273"/>
        <end position="499"/>
    </location>
</feature>
<dbReference type="PANTHER" id="PTHR30562">
    <property type="entry name" value="UVRC/OXIDOREDUCTASE"/>
    <property type="match status" value="1"/>
</dbReference>
<dbReference type="Pfam" id="PF01541">
    <property type="entry name" value="GIY-YIG"/>
    <property type="match status" value="1"/>
</dbReference>
<keyword evidence="12" id="KW-1185">Reference proteome</keyword>
<dbReference type="SUPFAM" id="SSF82771">
    <property type="entry name" value="GIY-YIG endonuclease"/>
    <property type="match status" value="1"/>
</dbReference>
<evidence type="ECO:0000259" key="8">
    <source>
        <dbReference type="PROSITE" id="PS50151"/>
    </source>
</evidence>
<dbReference type="InterPro" id="IPR050066">
    <property type="entry name" value="UvrABC_protein_C"/>
</dbReference>
<keyword evidence="2 7" id="KW-0227">DNA damage</keyword>
<dbReference type="CDD" id="cd10434">
    <property type="entry name" value="GIY-YIG_UvrC_Cho"/>
    <property type="match status" value="1"/>
</dbReference>
<dbReference type="RefSeq" id="WP_183909938.1">
    <property type="nucleotide sequence ID" value="NZ_JACHXZ010000002.1"/>
</dbReference>
<dbReference type="Pfam" id="PF02151">
    <property type="entry name" value="UVR"/>
    <property type="match status" value="1"/>
</dbReference>
<keyword evidence="6 7" id="KW-0742">SOS response</keyword>
<comment type="subcellular location">
    <subcellularLocation>
        <location evidence="7">Cytoplasm</location>
    </subcellularLocation>
</comment>
<dbReference type="Gene3D" id="3.30.420.340">
    <property type="entry name" value="UvrC, RNAse H endonuclease domain"/>
    <property type="match status" value="1"/>
</dbReference>
<comment type="caution">
    <text evidence="11">The sequence shown here is derived from an EMBL/GenBank/DDBJ whole genome shotgun (WGS) entry which is preliminary data.</text>
</comment>
<dbReference type="InterPro" id="IPR001162">
    <property type="entry name" value="UvrC_RNase_H_dom"/>
</dbReference>
<dbReference type="PROSITE" id="PS50151">
    <property type="entry name" value="UVR"/>
    <property type="match status" value="1"/>
</dbReference>
<name>A0A839UPP4_9GAMM</name>
<evidence type="ECO:0000259" key="9">
    <source>
        <dbReference type="PROSITE" id="PS50164"/>
    </source>
</evidence>
<dbReference type="AlphaFoldDB" id="A0A839UPP4"/>
<dbReference type="InterPro" id="IPR038476">
    <property type="entry name" value="UvrC_RNase_H_dom_sf"/>
</dbReference>
<dbReference type="NCBIfam" id="NF001824">
    <property type="entry name" value="PRK00558.1-5"/>
    <property type="match status" value="1"/>
</dbReference>
<dbReference type="Gene3D" id="4.10.860.10">
    <property type="entry name" value="UVR domain"/>
    <property type="match status" value="1"/>
</dbReference>
<keyword evidence="5 7" id="KW-0234">DNA repair</keyword>
<dbReference type="FunFam" id="3.40.1440.10:FF:000001">
    <property type="entry name" value="UvrABC system protein C"/>
    <property type="match status" value="1"/>
</dbReference>
<dbReference type="InterPro" id="IPR010994">
    <property type="entry name" value="RuvA_2-like"/>
</dbReference>
<gene>
    <name evidence="7" type="primary">uvrC</name>
    <name evidence="11" type="ORF">FHS30_001643</name>
</gene>
<dbReference type="PANTHER" id="PTHR30562:SF1">
    <property type="entry name" value="UVRABC SYSTEM PROTEIN C"/>
    <property type="match status" value="1"/>
</dbReference>
<evidence type="ECO:0000256" key="7">
    <source>
        <dbReference type="HAMAP-Rule" id="MF_00203"/>
    </source>
</evidence>
<dbReference type="Pfam" id="PF08459">
    <property type="entry name" value="UvrC_RNaseH_dom"/>
    <property type="match status" value="1"/>
</dbReference>
<organism evidence="11 12">
    <name type="scientific">Simiduia aestuariiviva</name>
    <dbReference type="NCBI Taxonomy" id="1510459"/>
    <lineage>
        <taxon>Bacteria</taxon>
        <taxon>Pseudomonadati</taxon>
        <taxon>Pseudomonadota</taxon>
        <taxon>Gammaproteobacteria</taxon>
        <taxon>Cellvibrionales</taxon>
        <taxon>Cellvibrionaceae</taxon>
        <taxon>Simiduia</taxon>
    </lineage>
</organism>
<keyword evidence="3 7" id="KW-0228">DNA excision</keyword>
<dbReference type="Pfam" id="PF22920">
    <property type="entry name" value="UvrC_RNaseH"/>
    <property type="match status" value="1"/>
</dbReference>
<dbReference type="InterPro" id="IPR036876">
    <property type="entry name" value="UVR_dom_sf"/>
</dbReference>
<feature type="domain" description="UVR" evidence="8">
    <location>
        <begin position="223"/>
        <end position="258"/>
    </location>
</feature>
<dbReference type="GO" id="GO:0005737">
    <property type="term" value="C:cytoplasm"/>
    <property type="evidence" value="ECO:0007669"/>
    <property type="project" value="UniProtKB-SubCell"/>
</dbReference>
<dbReference type="HAMAP" id="MF_00203">
    <property type="entry name" value="UvrC"/>
    <property type="match status" value="1"/>
</dbReference>
<dbReference type="FunFam" id="3.30.420.340:FF:000001">
    <property type="entry name" value="UvrABC system protein C"/>
    <property type="match status" value="1"/>
</dbReference>
<dbReference type="Proteomes" id="UP000559987">
    <property type="component" value="Unassembled WGS sequence"/>
</dbReference>
<proteinExistence type="inferred from homology"/>
<dbReference type="InterPro" id="IPR003583">
    <property type="entry name" value="Hlx-hairpin-Hlx_DNA-bd_motif"/>
</dbReference>
<dbReference type="Pfam" id="PF14520">
    <property type="entry name" value="HHH_5"/>
    <property type="match status" value="1"/>
</dbReference>
<evidence type="ECO:0000256" key="2">
    <source>
        <dbReference type="ARBA" id="ARBA00022763"/>
    </source>
</evidence>
<dbReference type="PROSITE" id="PS50165">
    <property type="entry name" value="UVRC"/>
    <property type="match status" value="1"/>
</dbReference>
<dbReference type="SUPFAM" id="SSF46600">
    <property type="entry name" value="C-terminal UvrC-binding domain of UvrB"/>
    <property type="match status" value="1"/>
</dbReference>
<dbReference type="InterPro" id="IPR004791">
    <property type="entry name" value="UvrC"/>
</dbReference>